<dbReference type="AlphaFoldDB" id="A0A2N3V6U1"/>
<evidence type="ECO:0000256" key="3">
    <source>
        <dbReference type="ARBA" id="ARBA00023163"/>
    </source>
</evidence>
<name>A0A2N3V6U1_9NOCA</name>
<dbReference type="PROSITE" id="PS51118">
    <property type="entry name" value="HTH_HXLR"/>
    <property type="match status" value="1"/>
</dbReference>
<keyword evidence="6" id="KW-1185">Reference proteome</keyword>
<dbReference type="SUPFAM" id="SSF46785">
    <property type="entry name" value="Winged helix' DNA-binding domain"/>
    <property type="match status" value="1"/>
</dbReference>
<dbReference type="EMBL" id="PJMW01000002">
    <property type="protein sequence ID" value="PKV77332.1"/>
    <property type="molecule type" value="Genomic_DNA"/>
</dbReference>
<dbReference type="Proteomes" id="UP000233766">
    <property type="component" value="Unassembled WGS sequence"/>
</dbReference>
<keyword evidence="2" id="KW-0238">DNA-binding</keyword>
<dbReference type="InterPro" id="IPR036390">
    <property type="entry name" value="WH_DNA-bd_sf"/>
</dbReference>
<proteinExistence type="predicted"/>
<dbReference type="OrthoDB" id="370168at2"/>
<keyword evidence="1" id="KW-0805">Transcription regulation</keyword>
<gene>
    <name evidence="5" type="ORF">ATK86_1667</name>
</gene>
<evidence type="ECO:0000313" key="5">
    <source>
        <dbReference type="EMBL" id="PKV77332.1"/>
    </source>
</evidence>
<dbReference type="PANTHER" id="PTHR33204">
    <property type="entry name" value="TRANSCRIPTIONAL REGULATOR, MARR FAMILY"/>
    <property type="match status" value="1"/>
</dbReference>
<organism evidence="5 6">
    <name type="scientific">Nocardia fluminea</name>
    <dbReference type="NCBI Taxonomy" id="134984"/>
    <lineage>
        <taxon>Bacteria</taxon>
        <taxon>Bacillati</taxon>
        <taxon>Actinomycetota</taxon>
        <taxon>Actinomycetes</taxon>
        <taxon>Mycobacteriales</taxon>
        <taxon>Nocardiaceae</taxon>
        <taxon>Nocardia</taxon>
    </lineage>
</organism>
<dbReference type="InterPro" id="IPR002577">
    <property type="entry name" value="HTH_HxlR"/>
</dbReference>
<reference evidence="5 6" key="1">
    <citation type="submission" date="2017-12" db="EMBL/GenBank/DDBJ databases">
        <title>Sequencing the genomes of 1000 Actinobacteria strains.</title>
        <authorList>
            <person name="Klenk H.-P."/>
        </authorList>
    </citation>
    <scope>NUCLEOTIDE SEQUENCE [LARGE SCALE GENOMIC DNA]</scope>
    <source>
        <strain evidence="5 6">DSM 44489</strain>
    </source>
</reference>
<evidence type="ECO:0000256" key="1">
    <source>
        <dbReference type="ARBA" id="ARBA00023015"/>
    </source>
</evidence>
<keyword evidence="3" id="KW-0804">Transcription</keyword>
<evidence type="ECO:0000259" key="4">
    <source>
        <dbReference type="PROSITE" id="PS51118"/>
    </source>
</evidence>
<comment type="caution">
    <text evidence="5">The sequence shown here is derived from an EMBL/GenBank/DDBJ whole genome shotgun (WGS) entry which is preliminary data.</text>
</comment>
<dbReference type="Gene3D" id="1.10.10.10">
    <property type="entry name" value="Winged helix-like DNA-binding domain superfamily/Winged helix DNA-binding domain"/>
    <property type="match status" value="1"/>
</dbReference>
<evidence type="ECO:0000313" key="6">
    <source>
        <dbReference type="Proteomes" id="UP000233766"/>
    </source>
</evidence>
<dbReference type="GO" id="GO:0003677">
    <property type="term" value="F:DNA binding"/>
    <property type="evidence" value="ECO:0007669"/>
    <property type="project" value="UniProtKB-KW"/>
</dbReference>
<evidence type="ECO:0000256" key="2">
    <source>
        <dbReference type="ARBA" id="ARBA00023125"/>
    </source>
</evidence>
<dbReference type="Pfam" id="PF01638">
    <property type="entry name" value="HxlR"/>
    <property type="match status" value="1"/>
</dbReference>
<dbReference type="InterPro" id="IPR036388">
    <property type="entry name" value="WH-like_DNA-bd_sf"/>
</dbReference>
<dbReference type="PANTHER" id="PTHR33204:SF29">
    <property type="entry name" value="TRANSCRIPTIONAL REGULATOR"/>
    <property type="match status" value="1"/>
</dbReference>
<sequence length="118" mass="12952">MKQRERPYSCGIDAALDVVGGKWKALILWALSTGTQRFGDLKRLVPGVTEKMLIQQLRELEHDGIIAREVYAQVPPKVEYSLTDRGVSLNAALVTLGAWGNENMEHICAVKGVGAPVH</sequence>
<dbReference type="RefSeq" id="WP_101464018.1">
    <property type="nucleotide sequence ID" value="NZ_PJMW01000002.1"/>
</dbReference>
<feature type="domain" description="HTH hxlR-type" evidence="4">
    <location>
        <begin position="10"/>
        <end position="108"/>
    </location>
</feature>
<protein>
    <submittedName>
        <fullName evidence="5">HxlR family transcriptional regulator</fullName>
    </submittedName>
</protein>
<accession>A0A2N3V6U1</accession>